<comment type="similarity">
    <text evidence="1 8">Belongs to the DNA photolyase class-1 family.</text>
</comment>
<dbReference type="Gene3D" id="1.25.40.80">
    <property type="match status" value="1"/>
</dbReference>
<dbReference type="InterPro" id="IPR036155">
    <property type="entry name" value="Crypto/Photolyase_N_sf"/>
</dbReference>
<evidence type="ECO:0000256" key="1">
    <source>
        <dbReference type="ARBA" id="ARBA00005862"/>
    </source>
</evidence>
<dbReference type="PRINTS" id="PR00147">
    <property type="entry name" value="DNAPHOTLYASE"/>
</dbReference>
<sequence>MPKRIIYWFRNDLRLHDNEGFFKATQDAEEVIPVFVFDTRQFQQLDRLGFPKTGTFRAKFLLESVQNLQDNLRKKGGNLVIRTGKPEVVLSELAREYAAEAIYTSKEAAQEEADIETALSKKLKVDNVDFEVFWQSTLYHPRDLPFWVSRIPDTFTEFRKAVEKLTKIRPTFATPTVVRLPEGIEIGKIPEIYELILFSSLPVSDARGVLPFHGGETEGLRRLKNYFWDTDHLKVYKETRNGLLGEDYSSKFSAWLAYGCVSPRHIYEEVKRYEAQRGANESTYWLVFELLWRDYFRFITLKFGSRIFKVSGIQHNILQKWENNQERFQQWINGKTGVPFVDANMRELQLTGFMSNRGRQNVASFLAKDLHLNWTWGAAYFESQLVDYDVCSNWGNWNYVAGVGNDPRENRYFNIHTQATRYDEQGEYVKTWLPQLANVPAAKIHQVWNLSPAEQKTFGVQLGNDYPKAIVNGNKWLKR</sequence>
<comment type="function">
    <text evidence="8">May have a photoreceptor function.</text>
</comment>
<dbReference type="GO" id="GO:0000719">
    <property type="term" value="P:photoreactive repair"/>
    <property type="evidence" value="ECO:0007669"/>
    <property type="project" value="TreeGrafter"/>
</dbReference>
<dbReference type="GO" id="GO:0003904">
    <property type="term" value="F:deoxyribodipyrimidine photo-lyase activity"/>
    <property type="evidence" value="ECO:0007669"/>
    <property type="project" value="TreeGrafter"/>
</dbReference>
<feature type="binding site" evidence="6">
    <location>
        <position position="236"/>
    </location>
    <ligand>
        <name>FAD</name>
        <dbReference type="ChEBI" id="CHEBI:57692"/>
    </ligand>
</feature>
<dbReference type="InterPro" id="IPR036134">
    <property type="entry name" value="Crypto/Photolyase_FAD-like_sf"/>
</dbReference>
<evidence type="ECO:0000256" key="5">
    <source>
        <dbReference type="ARBA" id="ARBA00022991"/>
    </source>
</evidence>
<comment type="caution">
    <text evidence="10">The sequence shown here is derived from an EMBL/GenBank/DDBJ whole genome shotgun (WGS) entry which is preliminary data.</text>
</comment>
<feature type="site" description="Electron transfer via tryptophanyl radical" evidence="7">
    <location>
        <position position="374"/>
    </location>
</feature>
<protein>
    <recommendedName>
        <fullName evidence="2 8">Cryptochrome DASH</fullName>
    </recommendedName>
</protein>
<keyword evidence="4 6" id="KW-0274">FAD</keyword>
<dbReference type="Proteomes" id="UP000541352">
    <property type="component" value="Unassembled WGS sequence"/>
</dbReference>
<comment type="cofactor">
    <cofactor evidence="6 8">
        <name>FAD</name>
        <dbReference type="ChEBI" id="CHEBI:57692"/>
    </cofactor>
    <text evidence="6 8">Binds 1 FAD per subunit.</text>
</comment>
<dbReference type="PROSITE" id="PS51645">
    <property type="entry name" value="PHR_CRY_ALPHA_BETA"/>
    <property type="match status" value="1"/>
</dbReference>
<evidence type="ECO:0000313" key="11">
    <source>
        <dbReference type="Proteomes" id="UP000541352"/>
    </source>
</evidence>
<dbReference type="SUPFAM" id="SSF52425">
    <property type="entry name" value="Cryptochrome/photolyase, N-terminal domain"/>
    <property type="match status" value="1"/>
</dbReference>
<keyword evidence="3 6" id="KW-0285">Flavoprotein</keyword>
<dbReference type="InterPro" id="IPR005101">
    <property type="entry name" value="Cryptochr/Photolyase_FAD-bd"/>
</dbReference>
<feature type="binding site" evidence="6">
    <location>
        <begin position="249"/>
        <end position="253"/>
    </location>
    <ligand>
        <name>FAD</name>
        <dbReference type="ChEBI" id="CHEBI:57692"/>
    </ligand>
</feature>
<accession>A0A7W5ZKT1</accession>
<keyword evidence="5 8" id="KW-0157">Chromophore</keyword>
<evidence type="ECO:0000259" key="9">
    <source>
        <dbReference type="PROSITE" id="PS51645"/>
    </source>
</evidence>
<evidence type="ECO:0000256" key="8">
    <source>
        <dbReference type="RuleBase" id="RU367151"/>
    </source>
</evidence>
<dbReference type="GO" id="GO:0003677">
    <property type="term" value="F:DNA binding"/>
    <property type="evidence" value="ECO:0007669"/>
    <property type="project" value="TreeGrafter"/>
</dbReference>
<feature type="binding site" evidence="6">
    <location>
        <begin position="387"/>
        <end position="389"/>
    </location>
    <ligand>
        <name>FAD</name>
        <dbReference type="ChEBI" id="CHEBI:57692"/>
    </ligand>
</feature>
<dbReference type="RefSeq" id="WP_183974054.1">
    <property type="nucleotide sequence ID" value="NZ_JACIBY010000004.1"/>
</dbReference>
<feature type="binding site" evidence="6">
    <location>
        <begin position="289"/>
        <end position="296"/>
    </location>
    <ligand>
        <name>FAD</name>
        <dbReference type="ChEBI" id="CHEBI:57692"/>
    </ligand>
</feature>
<proteinExistence type="inferred from homology"/>
<evidence type="ECO:0000256" key="2">
    <source>
        <dbReference type="ARBA" id="ARBA00017881"/>
    </source>
</evidence>
<dbReference type="PANTHER" id="PTHR11455:SF22">
    <property type="entry name" value="CRYPTOCHROME DASH"/>
    <property type="match status" value="1"/>
</dbReference>
<organism evidence="10 11">
    <name type="scientific">Runella defluvii</name>
    <dbReference type="NCBI Taxonomy" id="370973"/>
    <lineage>
        <taxon>Bacteria</taxon>
        <taxon>Pseudomonadati</taxon>
        <taxon>Bacteroidota</taxon>
        <taxon>Cytophagia</taxon>
        <taxon>Cytophagales</taxon>
        <taxon>Spirosomataceae</taxon>
        <taxon>Runella</taxon>
    </lineage>
</organism>
<feature type="site" description="Electron transfer via tryptophanyl radical" evidence="7">
    <location>
        <position position="397"/>
    </location>
</feature>
<dbReference type="PANTHER" id="PTHR11455">
    <property type="entry name" value="CRYPTOCHROME"/>
    <property type="match status" value="1"/>
</dbReference>
<feature type="site" description="Electron transfer via tryptophanyl radical" evidence="7">
    <location>
        <position position="321"/>
    </location>
</feature>
<dbReference type="Pfam" id="PF03441">
    <property type="entry name" value="FAD_binding_7"/>
    <property type="match status" value="1"/>
</dbReference>
<comment type="cofactor">
    <cofactor evidence="8">
        <name>(6R)-5,10-methylene-5,6,7,8-tetrahydrofolate</name>
        <dbReference type="ChEBI" id="CHEBI:15636"/>
    </cofactor>
    <text evidence="8">Binds 1 5,10-methenyltetrahydrofolate (MTHF) per subunit.</text>
</comment>
<dbReference type="SUPFAM" id="SSF48173">
    <property type="entry name" value="Cryptochrome/photolyase FAD-binding domain"/>
    <property type="match status" value="1"/>
</dbReference>
<dbReference type="Gene3D" id="1.10.579.10">
    <property type="entry name" value="DNA Cyclobutane Dipyrimidine Photolyase, subunit A, domain 3"/>
    <property type="match status" value="1"/>
</dbReference>
<reference evidence="10 11" key="1">
    <citation type="submission" date="2020-08" db="EMBL/GenBank/DDBJ databases">
        <title>Genomic Encyclopedia of Type Strains, Phase IV (KMG-IV): sequencing the most valuable type-strain genomes for metagenomic binning, comparative biology and taxonomic classification.</title>
        <authorList>
            <person name="Goeker M."/>
        </authorList>
    </citation>
    <scope>NUCLEOTIDE SEQUENCE [LARGE SCALE GENOMIC DNA]</scope>
    <source>
        <strain evidence="10 11">DSM 17976</strain>
    </source>
</reference>
<dbReference type="GO" id="GO:0071949">
    <property type="term" value="F:FAD binding"/>
    <property type="evidence" value="ECO:0007669"/>
    <property type="project" value="TreeGrafter"/>
</dbReference>
<keyword evidence="10" id="KW-0456">Lyase</keyword>
<evidence type="ECO:0000256" key="3">
    <source>
        <dbReference type="ARBA" id="ARBA00022630"/>
    </source>
</evidence>
<dbReference type="EMBL" id="JACIBY010000004">
    <property type="protein sequence ID" value="MBB3838540.1"/>
    <property type="molecule type" value="Genomic_DNA"/>
</dbReference>
<keyword evidence="11" id="KW-1185">Reference proteome</keyword>
<gene>
    <name evidence="10" type="ORF">FHS57_002545</name>
</gene>
<dbReference type="InterPro" id="IPR014133">
    <property type="entry name" value="Cry_DASH"/>
</dbReference>
<dbReference type="Pfam" id="PF00875">
    <property type="entry name" value="DNA_photolyase"/>
    <property type="match status" value="1"/>
</dbReference>
<dbReference type="Gene3D" id="3.40.50.620">
    <property type="entry name" value="HUPs"/>
    <property type="match status" value="1"/>
</dbReference>
<evidence type="ECO:0000256" key="6">
    <source>
        <dbReference type="PIRSR" id="PIRSR602081-1"/>
    </source>
</evidence>
<feature type="domain" description="Photolyase/cryptochrome alpha/beta" evidence="9">
    <location>
        <begin position="3"/>
        <end position="138"/>
    </location>
</feature>
<name>A0A7W5ZKT1_9BACT</name>
<dbReference type="NCBIfam" id="TIGR02765">
    <property type="entry name" value="crypto_DASH"/>
    <property type="match status" value="1"/>
</dbReference>
<dbReference type="InterPro" id="IPR014729">
    <property type="entry name" value="Rossmann-like_a/b/a_fold"/>
</dbReference>
<dbReference type="AlphaFoldDB" id="A0A7W5ZKT1"/>
<dbReference type="InterPro" id="IPR002081">
    <property type="entry name" value="Cryptochrome/DNA_photolyase_1"/>
</dbReference>
<evidence type="ECO:0000313" key="10">
    <source>
        <dbReference type="EMBL" id="MBB3838540.1"/>
    </source>
</evidence>
<evidence type="ECO:0000256" key="4">
    <source>
        <dbReference type="ARBA" id="ARBA00022827"/>
    </source>
</evidence>
<dbReference type="InterPro" id="IPR006050">
    <property type="entry name" value="DNA_photolyase_N"/>
</dbReference>
<evidence type="ECO:0000256" key="7">
    <source>
        <dbReference type="PIRSR" id="PIRSR602081-2"/>
    </source>
</evidence>